<proteinExistence type="predicted"/>
<sequence length="69" mass="7556">MTHIDEAALATCTLTLNLLTKLKKSGALSESEIAEIFSDSIRQHRAINTHENDAAASFLETARISVEQE</sequence>
<comment type="caution">
    <text evidence="1">The sequence shown here is derived from an EMBL/GenBank/DDBJ whole genome shotgun (WGS) entry which is preliminary data.</text>
</comment>
<dbReference type="Proteomes" id="UP000439113">
    <property type="component" value="Unassembled WGS sequence"/>
</dbReference>
<dbReference type="EMBL" id="WNKS01000021">
    <property type="protein sequence ID" value="MTV32745.1"/>
    <property type="molecule type" value="Genomic_DNA"/>
</dbReference>
<dbReference type="OrthoDB" id="9962141at2"/>
<dbReference type="RefSeq" id="WP_155447433.1">
    <property type="nucleotide sequence ID" value="NZ_JAOQNR010000019.1"/>
</dbReference>
<dbReference type="AlphaFoldDB" id="A0A6N8DT73"/>
<accession>A0A6N8DT73</accession>
<protein>
    <submittedName>
        <fullName evidence="1">Uncharacterized protein</fullName>
    </submittedName>
</protein>
<evidence type="ECO:0000313" key="1">
    <source>
        <dbReference type="EMBL" id="MTV32745.1"/>
    </source>
</evidence>
<organism evidence="1 2">
    <name type="scientific">Rhodoblastus acidophilus</name>
    <name type="common">Rhodopseudomonas acidophila</name>
    <dbReference type="NCBI Taxonomy" id="1074"/>
    <lineage>
        <taxon>Bacteria</taxon>
        <taxon>Pseudomonadati</taxon>
        <taxon>Pseudomonadota</taxon>
        <taxon>Alphaproteobacteria</taxon>
        <taxon>Hyphomicrobiales</taxon>
        <taxon>Rhodoblastaceae</taxon>
        <taxon>Rhodoblastus</taxon>
    </lineage>
</organism>
<evidence type="ECO:0000313" key="2">
    <source>
        <dbReference type="Proteomes" id="UP000439113"/>
    </source>
</evidence>
<reference evidence="1 2" key="1">
    <citation type="submission" date="2019-11" db="EMBL/GenBank/DDBJ databases">
        <title>Whole-genome sequence of a Rhodoblastus acidophilus DSM 142.</title>
        <authorList>
            <person name="Kyndt J.A."/>
            <person name="Meyer T.E."/>
        </authorList>
    </citation>
    <scope>NUCLEOTIDE SEQUENCE [LARGE SCALE GENOMIC DNA]</scope>
    <source>
        <strain evidence="1 2">DSM 142</strain>
    </source>
</reference>
<gene>
    <name evidence="1" type="ORF">GJ654_17320</name>
</gene>
<name>A0A6N8DT73_RHOAC</name>